<keyword evidence="2" id="KW-1185">Reference proteome</keyword>
<organism evidence="1 2">
    <name type="scientific">Trifolium pratense</name>
    <name type="common">Red clover</name>
    <dbReference type="NCBI Taxonomy" id="57577"/>
    <lineage>
        <taxon>Eukaryota</taxon>
        <taxon>Viridiplantae</taxon>
        <taxon>Streptophyta</taxon>
        <taxon>Embryophyta</taxon>
        <taxon>Tracheophyta</taxon>
        <taxon>Spermatophyta</taxon>
        <taxon>Magnoliopsida</taxon>
        <taxon>eudicotyledons</taxon>
        <taxon>Gunneridae</taxon>
        <taxon>Pentapetalae</taxon>
        <taxon>rosids</taxon>
        <taxon>fabids</taxon>
        <taxon>Fabales</taxon>
        <taxon>Fabaceae</taxon>
        <taxon>Papilionoideae</taxon>
        <taxon>50 kb inversion clade</taxon>
        <taxon>NPAAA clade</taxon>
        <taxon>Hologalegina</taxon>
        <taxon>IRL clade</taxon>
        <taxon>Trifolieae</taxon>
        <taxon>Trifolium</taxon>
    </lineage>
</organism>
<comment type="caution">
    <text evidence="1">The sequence shown here is derived from an EMBL/GenBank/DDBJ whole genome shotgun (WGS) entry which is preliminary data.</text>
</comment>
<evidence type="ECO:0000313" key="1">
    <source>
        <dbReference type="EMBL" id="CAJ2639384.1"/>
    </source>
</evidence>
<proteinExistence type="predicted"/>
<dbReference type="Proteomes" id="UP001177021">
    <property type="component" value="Unassembled WGS sequence"/>
</dbReference>
<gene>
    <name evidence="1" type="ORF">MILVUS5_LOCUS9417</name>
</gene>
<name>A0ACB0J636_TRIPR</name>
<reference evidence="1" key="1">
    <citation type="submission" date="2023-10" db="EMBL/GenBank/DDBJ databases">
        <authorList>
            <person name="Rodriguez Cubillos JULIANA M."/>
            <person name="De Vega J."/>
        </authorList>
    </citation>
    <scope>NUCLEOTIDE SEQUENCE</scope>
</reference>
<protein>
    <submittedName>
        <fullName evidence="1">Uncharacterized protein</fullName>
    </submittedName>
</protein>
<sequence length="86" mass="9720">MSFLVFKGLFFILVCVGMLASQPYIACGLRTKDLALRWDKRKLHFVAMEGLESKMDLAPSPSMTFDVNQSNKRTVKKGSDPIHNRS</sequence>
<evidence type="ECO:0000313" key="2">
    <source>
        <dbReference type="Proteomes" id="UP001177021"/>
    </source>
</evidence>
<dbReference type="EMBL" id="CASHSV030000024">
    <property type="protein sequence ID" value="CAJ2639384.1"/>
    <property type="molecule type" value="Genomic_DNA"/>
</dbReference>
<accession>A0ACB0J636</accession>